<accession>A0AAE3SGU9</accession>
<sequence length="968" mass="111675">MPESKKDFLNDTEAAIYLGITKELLYAYVRNAPKKHLGHERKLGTIPNKGENFFDKKELCDFDNYLKEPWANPQDKRPNIPTYIKEYLKTEIGGKCPITGKGYPLEDAHIVPYAETLNHHHHNLIRIAKDVHTKIDNKAYPKDVLALTKARLIDEQKRILSESITSPRAFPVPKPHPIFIGRQLELVELVTLMESEKLIVIEGIGGVGKTQLLLNAIDNVKYHCPLLWLDVEKISCLDDLVLVLRNTISENKSNEVGIIELINGQTISIVFDGLEKLLIKEGDEIEDFITELMTQTENVQLIITSQIDISNIDYNISKVQVKGISKVESKELVYSQLDNLSLLLKEDEDWLLNFCSGHPLTIKIVSSLLNFYKSSKKTITKLIEKKELQNPRRLKHNKQTSLEVCFNATYELLTESQIKILHYLLLYPGGLKEVYSTQVLGEWDTFDEDIAWLKSFFFVNGKEDSLGFNRLFISPFILYYISNKVSEDHDDKLYLDVLKHISMEALFISHLYIENGDEKSLPYGLLRFDDELPNIISALRIADSKTNWKSTTQDIKNNDYLLVIGSICEAAGKYFFIRGNFKNGLYFSELGIKTNIVLGDLESVAIQFMYLSQIHYRRHDLEQVEFVLKQMKELYLEKENQTIQFHYEWMKGRLEYKKRNIEEAISHFNIALEIIELKIKIKEDSKNQEEFRQGRELSEFTKQLIGNRALLCSEIAQAYEIIEDYNNSAEYHEKALYGLSQINELFNLLCCYNNYAHTLIKKGDIDKGVEYLFLSIDGFVTIEHYEYVANNIADLGELTMQKPEITIDNRLDEDVLFNSLDSIGEQILRFIPKEENSSFTGDNIPLEIIGLFFRHIKFISFSNRKEVLLNWISQFSEEINLKNIEIGFLFALLNLGHAIGGVEHWRTQQESTERVLEAILQSCLILNAGPDVHSKTQVFQWLSAWLKHVDLGSKSPEELFQDAVKSCK</sequence>
<dbReference type="PANTHER" id="PTHR47691:SF3">
    <property type="entry name" value="HTH-TYPE TRANSCRIPTIONAL REGULATOR RV0890C-RELATED"/>
    <property type="match status" value="1"/>
</dbReference>
<organism evidence="1 2">
    <name type="scientific">Plebeiibacterium sediminum</name>
    <dbReference type="NCBI Taxonomy" id="2992112"/>
    <lineage>
        <taxon>Bacteria</taxon>
        <taxon>Pseudomonadati</taxon>
        <taxon>Bacteroidota</taxon>
        <taxon>Bacteroidia</taxon>
        <taxon>Marinilabiliales</taxon>
        <taxon>Marinilabiliaceae</taxon>
        <taxon>Plebeiibacterium</taxon>
    </lineage>
</organism>
<dbReference type="SUPFAM" id="SSF48452">
    <property type="entry name" value="TPR-like"/>
    <property type="match status" value="2"/>
</dbReference>
<evidence type="ECO:0000313" key="1">
    <source>
        <dbReference type="EMBL" id="MCW3788492.1"/>
    </source>
</evidence>
<proteinExistence type="predicted"/>
<gene>
    <name evidence="1" type="ORF">OM075_18630</name>
</gene>
<keyword evidence="2" id="KW-1185">Reference proteome</keyword>
<dbReference type="RefSeq" id="WP_301192051.1">
    <property type="nucleotide sequence ID" value="NZ_JAPDPJ010000055.1"/>
</dbReference>
<evidence type="ECO:0008006" key="3">
    <source>
        <dbReference type="Google" id="ProtNLM"/>
    </source>
</evidence>
<dbReference type="EMBL" id="JAPDPJ010000055">
    <property type="protein sequence ID" value="MCW3788492.1"/>
    <property type="molecule type" value="Genomic_DNA"/>
</dbReference>
<dbReference type="Gene3D" id="1.25.40.10">
    <property type="entry name" value="Tetratricopeptide repeat domain"/>
    <property type="match status" value="1"/>
</dbReference>
<comment type="caution">
    <text evidence="1">The sequence shown here is derived from an EMBL/GenBank/DDBJ whole genome shotgun (WGS) entry which is preliminary data.</text>
</comment>
<dbReference type="AlphaFoldDB" id="A0AAE3SGU9"/>
<dbReference type="Gene3D" id="3.40.50.300">
    <property type="entry name" value="P-loop containing nucleotide triphosphate hydrolases"/>
    <property type="match status" value="1"/>
</dbReference>
<dbReference type="InterPro" id="IPR027417">
    <property type="entry name" value="P-loop_NTPase"/>
</dbReference>
<reference evidence="1" key="1">
    <citation type="submission" date="2022-10" db="EMBL/GenBank/DDBJ databases">
        <authorList>
            <person name="Yu W.X."/>
        </authorList>
    </citation>
    <scope>NUCLEOTIDE SEQUENCE</scope>
    <source>
        <strain evidence="1">AAT</strain>
    </source>
</reference>
<dbReference type="PANTHER" id="PTHR47691">
    <property type="entry name" value="REGULATOR-RELATED"/>
    <property type="match status" value="1"/>
</dbReference>
<evidence type="ECO:0000313" key="2">
    <source>
        <dbReference type="Proteomes" id="UP001209229"/>
    </source>
</evidence>
<dbReference type="PRINTS" id="PR00364">
    <property type="entry name" value="DISEASERSIST"/>
</dbReference>
<dbReference type="Proteomes" id="UP001209229">
    <property type="component" value="Unassembled WGS sequence"/>
</dbReference>
<dbReference type="SUPFAM" id="SSF52540">
    <property type="entry name" value="P-loop containing nucleoside triphosphate hydrolases"/>
    <property type="match status" value="1"/>
</dbReference>
<name>A0AAE3SGU9_9BACT</name>
<dbReference type="InterPro" id="IPR011990">
    <property type="entry name" value="TPR-like_helical_dom_sf"/>
</dbReference>
<protein>
    <recommendedName>
        <fullName evidence="3">NB-ARC domain-containing protein</fullName>
    </recommendedName>
</protein>